<feature type="compositionally biased region" description="Basic and acidic residues" evidence="1">
    <location>
        <begin position="155"/>
        <end position="169"/>
    </location>
</feature>
<proteinExistence type="predicted"/>
<sequence length="397" mass="44324">MRGLLASASSAVGVEFRRRQMLDMQERRSEYEVGSSRGKWSFGLHPFSSSPSSLSLSVSGEGDFSSSEAASLTTPIYRSIQSSTAASNLHQISDDVVYSHPIHKDLAVVLRIETIQGFYLLHCQNFQYGSYPSSQNFGGGSEIPPFSSQQPDAPASREDPPVASRERRQWTPADDEVVISVWLNTSKDAVVGNEQKSGTFWKRVAEYYASTPHAKESGEPREWLHLKQRWQKINDYTNKLCGAYAAAERQISSGQSDTDVLKVAHDIYFADHKRKFNLEHAWCVLRFEQKWLSLNTPKPTGSSKQNAGEECSQTSSTTVGDQEVRPEGSKAAKARRNNTQGIKSIAEYTTVMELKKEDLMMKERLSKLAILDTLLAKPGPLSEAEEVVKNKLLAQYF</sequence>
<dbReference type="PANTHER" id="PTHR45023:SF4">
    <property type="entry name" value="GLYCINE-RICH PROTEIN-RELATED"/>
    <property type="match status" value="1"/>
</dbReference>
<accession>A0A3P6FWU8</accession>
<name>A0A3P6FWU8_BRAOL</name>
<reference evidence="2" key="1">
    <citation type="submission" date="2018-11" db="EMBL/GenBank/DDBJ databases">
        <authorList>
            <consortium name="Genoscope - CEA"/>
            <person name="William W."/>
        </authorList>
    </citation>
    <scope>NUCLEOTIDE SEQUENCE</scope>
</reference>
<protein>
    <submittedName>
        <fullName evidence="2">Uncharacterized protein</fullName>
    </submittedName>
</protein>
<feature type="region of interest" description="Disordered" evidence="1">
    <location>
        <begin position="295"/>
        <end position="337"/>
    </location>
</feature>
<dbReference type="PANTHER" id="PTHR45023">
    <property type="match status" value="1"/>
</dbReference>
<feature type="compositionally biased region" description="Polar residues" evidence="1">
    <location>
        <begin position="295"/>
        <end position="320"/>
    </location>
</feature>
<gene>
    <name evidence="2" type="ORF">BOLC1T02334H</name>
</gene>
<evidence type="ECO:0000256" key="1">
    <source>
        <dbReference type="SAM" id="MobiDB-lite"/>
    </source>
</evidence>
<organism evidence="2">
    <name type="scientific">Brassica oleracea</name>
    <name type="common">Wild cabbage</name>
    <dbReference type="NCBI Taxonomy" id="3712"/>
    <lineage>
        <taxon>Eukaryota</taxon>
        <taxon>Viridiplantae</taxon>
        <taxon>Streptophyta</taxon>
        <taxon>Embryophyta</taxon>
        <taxon>Tracheophyta</taxon>
        <taxon>Spermatophyta</taxon>
        <taxon>Magnoliopsida</taxon>
        <taxon>eudicotyledons</taxon>
        <taxon>Gunneridae</taxon>
        <taxon>Pentapetalae</taxon>
        <taxon>rosids</taxon>
        <taxon>malvids</taxon>
        <taxon>Brassicales</taxon>
        <taxon>Brassicaceae</taxon>
        <taxon>Brassiceae</taxon>
        <taxon>Brassica</taxon>
    </lineage>
</organism>
<dbReference type="EMBL" id="LR031878">
    <property type="protein sequence ID" value="VDD49945.1"/>
    <property type="molecule type" value="Genomic_DNA"/>
</dbReference>
<evidence type="ECO:0000313" key="2">
    <source>
        <dbReference type="EMBL" id="VDD49945.1"/>
    </source>
</evidence>
<feature type="region of interest" description="Disordered" evidence="1">
    <location>
        <begin position="139"/>
        <end position="170"/>
    </location>
</feature>
<dbReference type="AlphaFoldDB" id="A0A3P6FWU8"/>